<dbReference type="InterPro" id="IPR000008">
    <property type="entry name" value="C2_dom"/>
</dbReference>
<dbReference type="PROSITE" id="PS50004">
    <property type="entry name" value="C2"/>
    <property type="match status" value="1"/>
</dbReference>
<dbReference type="Gene3D" id="2.60.40.150">
    <property type="entry name" value="C2 domain"/>
    <property type="match status" value="1"/>
</dbReference>
<dbReference type="GO" id="GO:0016316">
    <property type="term" value="F:phosphatidylinositol-3,4-bisphosphate 4-phosphatase activity"/>
    <property type="evidence" value="ECO:0007669"/>
    <property type="project" value="UniProtKB-EC"/>
</dbReference>
<name>A0A8W7NZL0_ANOCL</name>
<dbReference type="EnsemblMetazoa" id="ACOM022682-RA">
    <property type="protein sequence ID" value="ACOM022682-PA.1"/>
    <property type="gene ID" value="ACOM022682"/>
</dbReference>
<evidence type="ECO:0000256" key="1">
    <source>
        <dbReference type="ARBA" id="ARBA00004847"/>
    </source>
</evidence>
<keyword evidence="4" id="KW-0378">Hydrolase</keyword>
<evidence type="ECO:0000256" key="2">
    <source>
        <dbReference type="ARBA" id="ARBA00006306"/>
    </source>
</evidence>
<organism evidence="8">
    <name type="scientific">Anopheles coluzzii</name>
    <name type="common">African malaria mosquito</name>
    <dbReference type="NCBI Taxonomy" id="1518534"/>
    <lineage>
        <taxon>Eukaryota</taxon>
        <taxon>Metazoa</taxon>
        <taxon>Ecdysozoa</taxon>
        <taxon>Arthropoda</taxon>
        <taxon>Hexapoda</taxon>
        <taxon>Insecta</taxon>
        <taxon>Pterygota</taxon>
        <taxon>Neoptera</taxon>
        <taxon>Endopterygota</taxon>
        <taxon>Diptera</taxon>
        <taxon>Nematocera</taxon>
        <taxon>Culicoidea</taxon>
        <taxon>Culicidae</taxon>
        <taxon>Anophelinae</taxon>
        <taxon>Anopheles</taxon>
    </lineage>
</organism>
<accession>A0A8W7NZL0</accession>
<evidence type="ECO:0000259" key="7">
    <source>
        <dbReference type="PROSITE" id="PS50004"/>
    </source>
</evidence>
<evidence type="ECO:0000256" key="3">
    <source>
        <dbReference type="ARBA" id="ARBA00013037"/>
    </source>
</evidence>
<comment type="pathway">
    <text evidence="1">Signal transduction; phosphatidylinositol signaling pathway.</text>
</comment>
<comment type="similarity">
    <text evidence="2">Belongs to the inositol 3,4-bisphosphate 4-phosphatase family.</text>
</comment>
<protein>
    <recommendedName>
        <fullName evidence="3">phosphatidylinositol-3,4-bisphosphate 4-phosphatase</fullName>
        <ecNumber evidence="3">3.1.3.66</ecNumber>
    </recommendedName>
</protein>
<feature type="region of interest" description="Disordered" evidence="6">
    <location>
        <begin position="559"/>
        <end position="588"/>
    </location>
</feature>
<dbReference type="InterPro" id="IPR039034">
    <property type="entry name" value="INPP4"/>
</dbReference>
<proteinExistence type="inferred from homology"/>
<evidence type="ECO:0000256" key="4">
    <source>
        <dbReference type="ARBA" id="ARBA00022801"/>
    </source>
</evidence>
<dbReference type="Gene3D" id="2.30.29.30">
    <property type="entry name" value="Pleckstrin-homology domain (PH domain)/Phosphotyrosine-binding domain (PTB)"/>
    <property type="match status" value="1"/>
</dbReference>
<dbReference type="GO" id="GO:0005737">
    <property type="term" value="C:cytoplasm"/>
    <property type="evidence" value="ECO:0007669"/>
    <property type="project" value="TreeGrafter"/>
</dbReference>
<dbReference type="PANTHER" id="PTHR12187">
    <property type="entry name" value="AGAP000124-PA"/>
    <property type="match status" value="1"/>
</dbReference>
<dbReference type="VEuPathDB" id="VectorBase:ACON2_036618"/>
<reference evidence="8" key="1">
    <citation type="submission" date="2022-08" db="UniProtKB">
        <authorList>
            <consortium name="EnsemblMetazoa"/>
        </authorList>
    </citation>
    <scope>IDENTIFICATION</scope>
</reference>
<keyword evidence="5" id="KW-0443">Lipid metabolism</keyword>
<dbReference type="SUPFAM" id="SSF50729">
    <property type="entry name" value="PH domain-like"/>
    <property type="match status" value="1"/>
</dbReference>
<dbReference type="SMART" id="SM00239">
    <property type="entry name" value="C2"/>
    <property type="match status" value="1"/>
</dbReference>
<evidence type="ECO:0000256" key="5">
    <source>
        <dbReference type="ARBA" id="ARBA00023098"/>
    </source>
</evidence>
<dbReference type="Pfam" id="PF00168">
    <property type="entry name" value="C2"/>
    <property type="match status" value="1"/>
</dbReference>
<sequence length="977" mass="109539">MRFNKQELITLATQPSNKFEKEGPLHVTEKQEGFFRKTEGKLRGNLLFYFKNTDPFSEPQGCIVLEKYKCIMPPNHEQQEYDGYVFYLGKAFCCLRNKGAQLQLYLFGSCVEFNDGLRQRLAANTQQERLEWMQAIGLAEYDIKRAQLKYLREQIDRNRGTIHDVDIDMLRLQTGKEIDLNEIPICESVISCDNLLCDGNGKPPNPSVVVQVTSNNRSSGWIKYGRTEVIERSSNPQFICTIAFRTCDGLHSESLIRFTAYDVREKVTQTAVPIGWAEISLGIHTYRLHSGLGGDISVLEVMLESYLCYIIPQQLLSVWIAREKELLQEISGMGELGGEWRQRQMELLDKHLKLLKDYSQAKQHLHQQQQRGRSFKPSCRKGDETLEFAPVNLHLQRMWAHNDTLKRAGILDVVTVGAFTRHSGKTKTGGLIKLLHQIKDSPSKSEGQHKVAAANDAVQAIKQLRKEIVEIMSQLLYLAKSKNPKGMLPLCNEMMTKTRALLNIWEPSLVKFLCGRCGSPAVRLRAPKGSTLGTLQRPTSIETLQTYVVTSQPLSLPQAAGAAESVSKPAAGREADPAQEEQTPPTPATISDVALCGIEMKATAPPSLSTSKELNLALTQAVGEVARKVKKGNKFTDGLDLSATTDWALELRPSMKKLRQAMDGLLKTARLMHSVQRLQQDMRKTSATLAIMYRRDVCFSQALTSLVAGLMAKLWGQNVTENFISVLVHLGPLAYFEGLLSLYGNETDMWGDMSVAVEDLATVGFTLVRSNLHRDTKGAIPVPRVAGSRQALRVLLPVPESVFCHLPTKEAVSFRVTPVFFNIGINEKATVAETLGFTREQHRSNWDNYDRLKQYHSRYRKVPFNFVNPHCSASQDTPTKVGAYTTPQKELLVPEHTVVKFLADLEGELRANGSKNYAILQLAEEVTRAVQGLRFTSCKSAKDRTSMAVTLEQCRVLQQEFHLSAGNAQNVLNTMRR</sequence>
<dbReference type="InterPro" id="IPR035892">
    <property type="entry name" value="C2_domain_sf"/>
</dbReference>
<dbReference type="InterPro" id="IPR011993">
    <property type="entry name" value="PH-like_dom_sf"/>
</dbReference>
<dbReference type="Proteomes" id="UP000075882">
    <property type="component" value="Unassembled WGS sequence"/>
</dbReference>
<dbReference type="InterPro" id="IPR001849">
    <property type="entry name" value="PH_domain"/>
</dbReference>
<feature type="domain" description="C2" evidence="7">
    <location>
        <begin position="166"/>
        <end position="296"/>
    </location>
</feature>
<dbReference type="AlphaFoldDB" id="A0A8W7NZL0"/>
<dbReference type="PANTHER" id="PTHR12187:SF11">
    <property type="entry name" value="PHOSPHATIDYLINOSITOL-3,4-BISPHOSPHATE 4-PHOSPHATASE"/>
    <property type="match status" value="1"/>
</dbReference>
<dbReference type="EC" id="3.1.3.66" evidence="3"/>
<evidence type="ECO:0000256" key="6">
    <source>
        <dbReference type="SAM" id="MobiDB-lite"/>
    </source>
</evidence>
<evidence type="ECO:0000313" key="8">
    <source>
        <dbReference type="EnsemblMetazoa" id="ACOM022682-PA.1"/>
    </source>
</evidence>
<dbReference type="SUPFAM" id="SSF49562">
    <property type="entry name" value="C2 domain (Calcium/lipid-binding domain, CaLB)"/>
    <property type="match status" value="1"/>
</dbReference>
<dbReference type="SMART" id="SM00233">
    <property type="entry name" value="PH"/>
    <property type="match status" value="1"/>
</dbReference>